<evidence type="ECO:0000313" key="1">
    <source>
        <dbReference type="Proteomes" id="UP000887580"/>
    </source>
</evidence>
<dbReference type="WBParaSite" id="PS1159_v2.g16009.t1">
    <property type="protein sequence ID" value="PS1159_v2.g16009.t1"/>
    <property type="gene ID" value="PS1159_v2.g16009"/>
</dbReference>
<protein>
    <submittedName>
        <fullName evidence="2">Globin family profile domain-containing protein</fullName>
    </submittedName>
</protein>
<reference evidence="2" key="1">
    <citation type="submission" date="2022-11" db="UniProtKB">
        <authorList>
            <consortium name="WormBaseParasite"/>
        </authorList>
    </citation>
    <scope>IDENTIFICATION</scope>
</reference>
<evidence type="ECO:0000313" key="2">
    <source>
        <dbReference type="WBParaSite" id="PS1159_v2.g16009.t1"/>
    </source>
</evidence>
<accession>A0AC35FBZ4</accession>
<sequence length="155" mass="18411">MSEKHQQIMIKHWDTIMSQKSDICHKTMLYCIEASPKLNEIIACGRYCFRDLTKWPKLDRISKAQLNFFQKLIKENNLNPDLIKSEADRLGITHRTYAQFGLKPQFLDLFQQHFLLLISKLKIEDKAEHQILMEAWSMLLSFIISRIYLCYATRT</sequence>
<dbReference type="Proteomes" id="UP000887580">
    <property type="component" value="Unplaced"/>
</dbReference>
<organism evidence="1 2">
    <name type="scientific">Panagrolaimus sp. PS1159</name>
    <dbReference type="NCBI Taxonomy" id="55785"/>
    <lineage>
        <taxon>Eukaryota</taxon>
        <taxon>Metazoa</taxon>
        <taxon>Ecdysozoa</taxon>
        <taxon>Nematoda</taxon>
        <taxon>Chromadorea</taxon>
        <taxon>Rhabditida</taxon>
        <taxon>Tylenchina</taxon>
        <taxon>Panagrolaimomorpha</taxon>
        <taxon>Panagrolaimoidea</taxon>
        <taxon>Panagrolaimidae</taxon>
        <taxon>Panagrolaimus</taxon>
    </lineage>
</organism>
<name>A0AC35FBZ4_9BILA</name>
<proteinExistence type="predicted"/>